<dbReference type="EMBL" id="JPRP01000001">
    <property type="protein sequence ID" value="KFF00736.1"/>
    <property type="molecule type" value="Genomic_DNA"/>
</dbReference>
<dbReference type="eggNOG" id="ENOG50311SV">
    <property type="taxonomic scope" value="Bacteria"/>
</dbReference>
<evidence type="ECO:0000313" key="1">
    <source>
        <dbReference type="EMBL" id="KFF00736.1"/>
    </source>
</evidence>
<sequence>MNKGRVKKQATTRPKIEQYIPSIELKKIPPEKALAILKKAGYEIDQDQSEEIMAFLYIIVKLTLKEYFTSD</sequence>
<protein>
    <submittedName>
        <fullName evidence="1">Uncharacterized protein</fullName>
    </submittedName>
</protein>
<dbReference type="RefSeq" id="WP_034675339.1">
    <property type="nucleotide sequence ID" value="NZ_FPAP01000001.1"/>
</dbReference>
<accession>A0A085Z8H2</accession>
<dbReference type="AlphaFoldDB" id="A0A085Z8H2"/>
<proteinExistence type="predicted"/>
<dbReference type="Proteomes" id="UP000028713">
    <property type="component" value="Unassembled WGS sequence"/>
</dbReference>
<dbReference type="OrthoDB" id="1269445at2"/>
<organism evidence="1 2">
    <name type="scientific">Chryseobacterium formosense</name>
    <dbReference type="NCBI Taxonomy" id="236814"/>
    <lineage>
        <taxon>Bacteria</taxon>
        <taxon>Pseudomonadati</taxon>
        <taxon>Bacteroidota</taxon>
        <taxon>Flavobacteriia</taxon>
        <taxon>Flavobacteriales</taxon>
        <taxon>Weeksellaceae</taxon>
        <taxon>Chryseobacterium group</taxon>
        <taxon>Chryseobacterium</taxon>
    </lineage>
</organism>
<name>A0A085Z8H2_9FLAO</name>
<comment type="caution">
    <text evidence="1">The sequence shown here is derived from an EMBL/GenBank/DDBJ whole genome shotgun (WGS) entry which is preliminary data.</text>
</comment>
<gene>
    <name evidence="1" type="ORF">IX39_08965</name>
</gene>
<reference evidence="1 2" key="1">
    <citation type="submission" date="2014-07" db="EMBL/GenBank/DDBJ databases">
        <title>Genome of Chryseobacterium formosense LMG 24722.</title>
        <authorList>
            <person name="Pipes S.E."/>
            <person name="Stropko S.J."/>
            <person name="Newman J.D."/>
        </authorList>
    </citation>
    <scope>NUCLEOTIDE SEQUENCE [LARGE SCALE GENOMIC DNA]</scope>
    <source>
        <strain evidence="1 2">LMG 24722</strain>
    </source>
</reference>
<evidence type="ECO:0000313" key="2">
    <source>
        <dbReference type="Proteomes" id="UP000028713"/>
    </source>
</evidence>
<keyword evidence="2" id="KW-1185">Reference proteome</keyword>